<dbReference type="PROSITE" id="PS50853">
    <property type="entry name" value="FN3"/>
    <property type="match status" value="1"/>
</dbReference>
<feature type="domain" description="Fibronectin type-III" evidence="1">
    <location>
        <begin position="99"/>
        <end position="197"/>
    </location>
</feature>
<protein>
    <submittedName>
        <fullName evidence="2">Fibronectin type III</fullName>
    </submittedName>
</protein>
<name>A0A6J5KJC8_9CAUD</name>
<dbReference type="InterPro" id="IPR003961">
    <property type="entry name" value="FN3_dom"/>
</dbReference>
<reference evidence="2" key="1">
    <citation type="submission" date="2020-04" db="EMBL/GenBank/DDBJ databases">
        <authorList>
            <person name="Chiriac C."/>
            <person name="Salcher M."/>
            <person name="Ghai R."/>
            <person name="Kavagutti S V."/>
        </authorList>
    </citation>
    <scope>NUCLEOTIDE SEQUENCE</scope>
</reference>
<proteinExistence type="predicted"/>
<dbReference type="CDD" id="cd00063">
    <property type="entry name" value="FN3"/>
    <property type="match status" value="1"/>
</dbReference>
<dbReference type="EMBL" id="LR796139">
    <property type="protein sequence ID" value="CAB4120957.1"/>
    <property type="molecule type" value="Genomic_DNA"/>
</dbReference>
<dbReference type="InterPro" id="IPR013783">
    <property type="entry name" value="Ig-like_fold"/>
</dbReference>
<accession>A0A6J5KJC8</accession>
<gene>
    <name evidence="2" type="ORF">UFOVP1_53</name>
</gene>
<sequence>MSRRNDRKFSFTKYPGDQWRHFICDLCGCKRFIKDGVYINQQYNRLNGALVCRWHADPVHPQDIPHWVKERPVSNPQYIRPRPSYNYVVNEASDIVPGAPQILSVTLDSLTDMIRLNWFGPSNTGSSAITGYQINIANPQENDYSILVTNTNEPNTTYLDTIDSPTGFYSYTVQAVNSAGVGPISNEAFYPYQVIPVTDILITTDSDIAITTDSGNDLIKG</sequence>
<organism evidence="2">
    <name type="scientific">uncultured Caudovirales phage</name>
    <dbReference type="NCBI Taxonomy" id="2100421"/>
    <lineage>
        <taxon>Viruses</taxon>
        <taxon>Duplodnaviria</taxon>
        <taxon>Heunggongvirae</taxon>
        <taxon>Uroviricota</taxon>
        <taxon>Caudoviricetes</taxon>
        <taxon>Peduoviridae</taxon>
        <taxon>Maltschvirus</taxon>
        <taxon>Maltschvirus maltsch</taxon>
    </lineage>
</organism>
<dbReference type="Gene3D" id="2.60.40.10">
    <property type="entry name" value="Immunoglobulins"/>
    <property type="match status" value="1"/>
</dbReference>
<evidence type="ECO:0000259" key="1">
    <source>
        <dbReference type="PROSITE" id="PS50853"/>
    </source>
</evidence>
<evidence type="ECO:0000313" key="2">
    <source>
        <dbReference type="EMBL" id="CAB4120957.1"/>
    </source>
</evidence>
<dbReference type="SMART" id="SM00060">
    <property type="entry name" value="FN3"/>
    <property type="match status" value="1"/>
</dbReference>
<dbReference type="InterPro" id="IPR036116">
    <property type="entry name" value="FN3_sf"/>
</dbReference>
<dbReference type="Pfam" id="PF00041">
    <property type="entry name" value="fn3"/>
    <property type="match status" value="1"/>
</dbReference>
<dbReference type="SUPFAM" id="SSF49265">
    <property type="entry name" value="Fibronectin type III"/>
    <property type="match status" value="1"/>
</dbReference>